<dbReference type="Gene3D" id="3.40.50.300">
    <property type="entry name" value="P-loop containing nucleotide triphosphate hydrolases"/>
    <property type="match status" value="1"/>
</dbReference>
<dbReference type="InterPro" id="IPR027417">
    <property type="entry name" value="P-loop_NTPase"/>
</dbReference>
<dbReference type="SMART" id="SM00382">
    <property type="entry name" value="AAA"/>
    <property type="match status" value="1"/>
</dbReference>
<sequence>MLIRKAQRKVTKARIGMTGPSGSGKTLSALLMAFGMTGDWEKVGLVDTENRSADLYAETMKAGVHIPEFPKIDLDPPYTTEKYIEAIKAFEDYGVDVIIIDSLSHAWAGEGGLLEQKDTMSKSKNSFAAWGELTPKQNKMVEAILKSKCHIFVTMRSKTEYVLEANDKGKQVPRKIGMAPVQRDGLEYEFTLVMDLTADHIATVSKDRTGLFDGQYLTPSVDSGKQLLEWLESGEKLVSEETKATIMEKWAQLGFEPDLVDAQTRKLFGSPLVNITDKQGKELIETLNDKLQPAETGEGA</sequence>
<dbReference type="Pfam" id="PF13479">
    <property type="entry name" value="AAA_24"/>
    <property type="match status" value="1"/>
</dbReference>
<protein>
    <recommendedName>
        <fullName evidence="1">AAA+ ATPase domain-containing protein</fullName>
    </recommendedName>
</protein>
<feature type="domain" description="AAA+ ATPase" evidence="1">
    <location>
        <begin position="11"/>
        <end position="200"/>
    </location>
</feature>
<comment type="caution">
    <text evidence="2">The sequence shown here is derived from an EMBL/GenBank/DDBJ whole genome shotgun (WGS) entry which is preliminary data.</text>
</comment>
<name>A0ABS4RNA9_PAEXY</name>
<dbReference type="EMBL" id="JAGIKV010000001">
    <property type="protein sequence ID" value="MBP2243840.1"/>
    <property type="molecule type" value="Genomic_DNA"/>
</dbReference>
<dbReference type="InterPro" id="IPR003593">
    <property type="entry name" value="AAA+_ATPase"/>
</dbReference>
<reference evidence="2 3" key="1">
    <citation type="submission" date="2021-03" db="EMBL/GenBank/DDBJ databases">
        <title>Genomic Encyclopedia of Type Strains, Phase IV (KMG-IV): sequencing the most valuable type-strain genomes for metagenomic binning, comparative biology and taxonomic classification.</title>
        <authorList>
            <person name="Goeker M."/>
        </authorList>
    </citation>
    <scope>NUCLEOTIDE SEQUENCE [LARGE SCALE GENOMIC DNA]</scope>
    <source>
        <strain evidence="2 3">DSM 21292</strain>
    </source>
</reference>
<proteinExistence type="predicted"/>
<evidence type="ECO:0000313" key="3">
    <source>
        <dbReference type="Proteomes" id="UP000810207"/>
    </source>
</evidence>
<evidence type="ECO:0000259" key="1">
    <source>
        <dbReference type="SMART" id="SM00382"/>
    </source>
</evidence>
<keyword evidence="3" id="KW-1185">Reference proteome</keyword>
<accession>A0ABS4RNA9</accession>
<evidence type="ECO:0000313" key="2">
    <source>
        <dbReference type="EMBL" id="MBP2243840.1"/>
    </source>
</evidence>
<dbReference type="SUPFAM" id="SSF52540">
    <property type="entry name" value="P-loop containing nucleoside triphosphate hydrolases"/>
    <property type="match status" value="1"/>
</dbReference>
<organism evidence="2 3">
    <name type="scientific">Paenibacillus xylanexedens</name>
    <dbReference type="NCBI Taxonomy" id="528191"/>
    <lineage>
        <taxon>Bacteria</taxon>
        <taxon>Bacillati</taxon>
        <taxon>Bacillota</taxon>
        <taxon>Bacilli</taxon>
        <taxon>Bacillales</taxon>
        <taxon>Paenibacillaceae</taxon>
        <taxon>Paenibacillus</taxon>
    </lineage>
</organism>
<gene>
    <name evidence="2" type="ORF">J2Z28_000445</name>
</gene>
<dbReference type="Proteomes" id="UP000810207">
    <property type="component" value="Unassembled WGS sequence"/>
</dbReference>
<dbReference type="RefSeq" id="WP_211081004.1">
    <property type="nucleotide sequence ID" value="NZ_CBCSLC010000013.1"/>
</dbReference>